<organism evidence="4 5">
    <name type="scientific">Cucurbita maxima</name>
    <name type="common">Pumpkin</name>
    <name type="synonym">Winter squash</name>
    <dbReference type="NCBI Taxonomy" id="3661"/>
    <lineage>
        <taxon>Eukaryota</taxon>
        <taxon>Viridiplantae</taxon>
        <taxon>Streptophyta</taxon>
        <taxon>Embryophyta</taxon>
        <taxon>Tracheophyta</taxon>
        <taxon>Spermatophyta</taxon>
        <taxon>Magnoliopsida</taxon>
        <taxon>eudicotyledons</taxon>
        <taxon>Gunneridae</taxon>
        <taxon>Pentapetalae</taxon>
        <taxon>rosids</taxon>
        <taxon>fabids</taxon>
        <taxon>Cucurbitales</taxon>
        <taxon>Cucurbitaceae</taxon>
        <taxon>Cucurbiteae</taxon>
        <taxon>Cucurbita</taxon>
    </lineage>
</organism>
<accession>A0A6J1ID05</accession>
<sequence>MSPANLGAQFGDTTYTKVFVGGLAWETHKDTMNKYFQQFGDILEAVVITDKATGRSKGYGFVTFREPEAAMRACVDAAPVIDGRRANCNLASLGVQRSKPSTPNHEKKKWELAGGGGGGGRNFRVLSCFQSGFGGNVGSAFHSTPTFPHYAVHQGIPYNLYGYSSYSPDFTYPTSYYNVYGGATAQYPVYSTGPGGLMSGAAAFYPYFQFGEGSGGGGGANGFSVGSGQQGYGVQYPHHLFQYSAGINSTATTFPQHYGGPPMSLPPTPPTLPSGVTMALTAPIPHR</sequence>
<evidence type="ECO:0000259" key="3">
    <source>
        <dbReference type="PROSITE" id="PS50102"/>
    </source>
</evidence>
<evidence type="ECO:0000313" key="4">
    <source>
        <dbReference type="Proteomes" id="UP000504608"/>
    </source>
</evidence>
<dbReference type="CDD" id="cd12384">
    <property type="entry name" value="RRM_RBM24_RBM38_like"/>
    <property type="match status" value="1"/>
</dbReference>
<reference evidence="5" key="1">
    <citation type="submission" date="2025-08" db="UniProtKB">
        <authorList>
            <consortium name="RefSeq"/>
        </authorList>
    </citation>
    <scope>IDENTIFICATION</scope>
    <source>
        <tissue evidence="5">Young leaves</tissue>
    </source>
</reference>
<dbReference type="PANTHER" id="PTHR11176:SF16">
    <property type="entry name" value="OS01G0876800 PROTEIN"/>
    <property type="match status" value="1"/>
</dbReference>
<keyword evidence="1 2" id="KW-0694">RNA-binding</keyword>
<name>A0A6J1ID05_CUCMA</name>
<dbReference type="SMART" id="SM00360">
    <property type="entry name" value="RRM"/>
    <property type="match status" value="1"/>
</dbReference>
<protein>
    <submittedName>
        <fullName evidence="5">Probable RNA-binding protein ARP1 isoform X1</fullName>
    </submittedName>
</protein>
<dbReference type="PANTHER" id="PTHR11176">
    <property type="entry name" value="BOULE-RELATED"/>
    <property type="match status" value="1"/>
</dbReference>
<dbReference type="FunFam" id="3.30.70.330:FF:000250">
    <property type="entry name" value="RNA-binding (RRM/RBD/RNP motifs) family protein"/>
    <property type="match status" value="1"/>
</dbReference>
<dbReference type="Gene3D" id="3.30.70.330">
    <property type="match status" value="1"/>
</dbReference>
<dbReference type="PROSITE" id="PS50102">
    <property type="entry name" value="RRM"/>
    <property type="match status" value="1"/>
</dbReference>
<dbReference type="InterPro" id="IPR012677">
    <property type="entry name" value="Nucleotide-bd_a/b_plait_sf"/>
</dbReference>
<dbReference type="GO" id="GO:0003723">
    <property type="term" value="F:RNA binding"/>
    <property type="evidence" value="ECO:0007669"/>
    <property type="project" value="UniProtKB-UniRule"/>
</dbReference>
<evidence type="ECO:0000256" key="2">
    <source>
        <dbReference type="PROSITE-ProRule" id="PRU00176"/>
    </source>
</evidence>
<dbReference type="KEGG" id="cmax:111471971"/>
<dbReference type="Proteomes" id="UP000504608">
    <property type="component" value="Unplaced"/>
</dbReference>
<dbReference type="OrthoDB" id="439808at2759"/>
<keyword evidence="4" id="KW-1185">Reference proteome</keyword>
<dbReference type="Pfam" id="PF00076">
    <property type="entry name" value="RRM_1"/>
    <property type="match status" value="1"/>
</dbReference>
<feature type="domain" description="RRM" evidence="3">
    <location>
        <begin position="16"/>
        <end position="100"/>
    </location>
</feature>
<dbReference type="RefSeq" id="XP_022973423.1">
    <property type="nucleotide sequence ID" value="XM_023117655.1"/>
</dbReference>
<proteinExistence type="predicted"/>
<gene>
    <name evidence="5" type="primary">LOC111471971</name>
</gene>
<dbReference type="AlphaFoldDB" id="A0A6J1ID05"/>
<dbReference type="InterPro" id="IPR035979">
    <property type="entry name" value="RBD_domain_sf"/>
</dbReference>
<dbReference type="SUPFAM" id="SSF54928">
    <property type="entry name" value="RNA-binding domain, RBD"/>
    <property type="match status" value="1"/>
</dbReference>
<evidence type="ECO:0000313" key="5">
    <source>
        <dbReference type="RefSeq" id="XP_022973423.1"/>
    </source>
</evidence>
<dbReference type="InterPro" id="IPR000504">
    <property type="entry name" value="RRM_dom"/>
</dbReference>
<evidence type="ECO:0000256" key="1">
    <source>
        <dbReference type="ARBA" id="ARBA00022884"/>
    </source>
</evidence>
<dbReference type="GeneID" id="111471971"/>